<dbReference type="Gene3D" id="3.40.1800.20">
    <property type="match status" value="1"/>
</dbReference>
<feature type="binding site" evidence="8">
    <location>
        <position position="57"/>
    </location>
    <ligand>
        <name>Zn(2+)</name>
        <dbReference type="ChEBI" id="CHEBI:29105"/>
    </ligand>
</feature>
<proteinExistence type="predicted"/>
<evidence type="ECO:0000256" key="7">
    <source>
        <dbReference type="PROSITE-ProRule" id="PRU00042"/>
    </source>
</evidence>
<feature type="domain" description="C2H2-type" evidence="10">
    <location>
        <begin position="279"/>
        <end position="306"/>
    </location>
</feature>
<dbReference type="GO" id="GO:0005634">
    <property type="term" value="C:nucleus"/>
    <property type="evidence" value="ECO:0007669"/>
    <property type="project" value="UniProtKB-SubCell"/>
</dbReference>
<dbReference type="Gene3D" id="3.30.160.60">
    <property type="entry name" value="Classic Zinc Finger"/>
    <property type="match status" value="2"/>
</dbReference>
<feature type="compositionally biased region" description="Basic and acidic residues" evidence="9">
    <location>
        <begin position="109"/>
        <end position="118"/>
    </location>
</feature>
<dbReference type="Pfam" id="PF07776">
    <property type="entry name" value="zf-AD"/>
    <property type="match status" value="1"/>
</dbReference>
<evidence type="ECO:0000259" key="10">
    <source>
        <dbReference type="PROSITE" id="PS50157"/>
    </source>
</evidence>
<feature type="domain" description="C2H2-type" evidence="10">
    <location>
        <begin position="253"/>
        <end position="275"/>
    </location>
</feature>
<keyword evidence="5 8" id="KW-0862">Zinc</keyword>
<dbReference type="PROSITE" id="PS00028">
    <property type="entry name" value="ZINC_FINGER_C2H2_1"/>
    <property type="match status" value="3"/>
</dbReference>
<evidence type="ECO:0000256" key="4">
    <source>
        <dbReference type="ARBA" id="ARBA00022771"/>
    </source>
</evidence>
<organism evidence="12 13">
    <name type="scientific">Spodoptera littoralis</name>
    <name type="common">Egyptian cotton leafworm</name>
    <dbReference type="NCBI Taxonomy" id="7109"/>
    <lineage>
        <taxon>Eukaryota</taxon>
        <taxon>Metazoa</taxon>
        <taxon>Ecdysozoa</taxon>
        <taxon>Arthropoda</taxon>
        <taxon>Hexapoda</taxon>
        <taxon>Insecta</taxon>
        <taxon>Pterygota</taxon>
        <taxon>Neoptera</taxon>
        <taxon>Endopterygota</taxon>
        <taxon>Lepidoptera</taxon>
        <taxon>Glossata</taxon>
        <taxon>Ditrysia</taxon>
        <taxon>Noctuoidea</taxon>
        <taxon>Noctuidae</taxon>
        <taxon>Amphipyrinae</taxon>
        <taxon>Spodoptera</taxon>
    </lineage>
</organism>
<evidence type="ECO:0000256" key="9">
    <source>
        <dbReference type="SAM" id="MobiDB-lite"/>
    </source>
</evidence>
<dbReference type="PROSITE" id="PS51915">
    <property type="entry name" value="ZAD"/>
    <property type="match status" value="1"/>
</dbReference>
<keyword evidence="3" id="KW-0677">Repeat</keyword>
<name>A0A9P0I8D5_SPOLI</name>
<feature type="domain" description="C2H2-type" evidence="10">
    <location>
        <begin position="307"/>
        <end position="330"/>
    </location>
</feature>
<dbReference type="SMART" id="SM00868">
    <property type="entry name" value="zf-AD"/>
    <property type="match status" value="1"/>
</dbReference>
<dbReference type="FunFam" id="3.30.160.60:FF:001732">
    <property type="entry name" value="Zgc:162936"/>
    <property type="match status" value="1"/>
</dbReference>
<feature type="region of interest" description="Disordered" evidence="9">
    <location>
        <begin position="88"/>
        <end position="118"/>
    </location>
</feature>
<dbReference type="SUPFAM" id="SSF57667">
    <property type="entry name" value="beta-beta-alpha zinc fingers"/>
    <property type="match status" value="2"/>
</dbReference>
<evidence type="ECO:0000256" key="2">
    <source>
        <dbReference type="ARBA" id="ARBA00022723"/>
    </source>
</evidence>
<dbReference type="GO" id="GO:0005694">
    <property type="term" value="C:chromosome"/>
    <property type="evidence" value="ECO:0007669"/>
    <property type="project" value="UniProtKB-ARBA"/>
</dbReference>
<keyword evidence="6" id="KW-0539">Nucleus</keyword>
<feature type="compositionally biased region" description="Acidic residues" evidence="9">
    <location>
        <begin position="152"/>
        <end position="166"/>
    </location>
</feature>
<gene>
    <name evidence="12" type="ORF">SPLIT_LOCUS6602</name>
</gene>
<evidence type="ECO:0000256" key="1">
    <source>
        <dbReference type="ARBA" id="ARBA00004123"/>
    </source>
</evidence>
<evidence type="ECO:0000256" key="3">
    <source>
        <dbReference type="ARBA" id="ARBA00022737"/>
    </source>
</evidence>
<dbReference type="PANTHER" id="PTHR10032">
    <property type="entry name" value="ZINC FINGER PROTEIN WITH KRAB AND SCAN DOMAINS"/>
    <property type="match status" value="1"/>
</dbReference>
<dbReference type="InterPro" id="IPR027756">
    <property type="entry name" value="Ovo-like"/>
</dbReference>
<evidence type="ECO:0000259" key="11">
    <source>
        <dbReference type="PROSITE" id="PS51915"/>
    </source>
</evidence>
<comment type="subcellular location">
    <subcellularLocation>
        <location evidence="1">Nucleus</location>
    </subcellularLocation>
</comment>
<dbReference type="GO" id="GO:0045893">
    <property type="term" value="P:positive regulation of DNA-templated transcription"/>
    <property type="evidence" value="ECO:0007669"/>
    <property type="project" value="UniProtKB-ARBA"/>
</dbReference>
<dbReference type="GO" id="GO:0008270">
    <property type="term" value="F:zinc ion binding"/>
    <property type="evidence" value="ECO:0007669"/>
    <property type="project" value="UniProtKB-UniRule"/>
</dbReference>
<reference evidence="12" key="1">
    <citation type="submission" date="2022-02" db="EMBL/GenBank/DDBJ databases">
        <authorList>
            <person name="King R."/>
        </authorList>
    </citation>
    <scope>NUCLEOTIDE SEQUENCE</scope>
</reference>
<dbReference type="Proteomes" id="UP001153321">
    <property type="component" value="Chromosome 22"/>
</dbReference>
<evidence type="ECO:0000256" key="5">
    <source>
        <dbReference type="ARBA" id="ARBA00022833"/>
    </source>
</evidence>
<feature type="binding site" evidence="8">
    <location>
        <position position="54"/>
    </location>
    <ligand>
        <name>Zn(2+)</name>
        <dbReference type="ChEBI" id="CHEBI:29105"/>
    </ligand>
</feature>
<keyword evidence="13" id="KW-1185">Reference proteome</keyword>
<dbReference type="InterPro" id="IPR012934">
    <property type="entry name" value="Znf_AD"/>
</dbReference>
<dbReference type="SUPFAM" id="SSF57716">
    <property type="entry name" value="Glucocorticoid receptor-like (DNA-binding domain)"/>
    <property type="match status" value="1"/>
</dbReference>
<dbReference type="GO" id="GO:0000981">
    <property type="term" value="F:DNA-binding transcription factor activity, RNA polymerase II-specific"/>
    <property type="evidence" value="ECO:0007669"/>
    <property type="project" value="TreeGrafter"/>
</dbReference>
<evidence type="ECO:0000313" key="13">
    <source>
        <dbReference type="Proteomes" id="UP001153321"/>
    </source>
</evidence>
<accession>A0A9P0I8D5</accession>
<protein>
    <submittedName>
        <fullName evidence="12">Uncharacterized protein</fullName>
    </submittedName>
</protein>
<keyword evidence="2 8" id="KW-0479">Metal-binding</keyword>
<dbReference type="PROSITE" id="PS50157">
    <property type="entry name" value="ZINC_FINGER_C2H2_2"/>
    <property type="match status" value="3"/>
</dbReference>
<evidence type="ECO:0000313" key="12">
    <source>
        <dbReference type="EMBL" id="CAH1641246.1"/>
    </source>
</evidence>
<dbReference type="EMBL" id="LR824553">
    <property type="protein sequence ID" value="CAH1641246.1"/>
    <property type="molecule type" value="Genomic_DNA"/>
</dbReference>
<keyword evidence="4 7" id="KW-0863">Zinc-finger</keyword>
<dbReference type="PANTHER" id="PTHR10032:SF271">
    <property type="entry name" value="RH12261P-RELATED"/>
    <property type="match status" value="1"/>
</dbReference>
<dbReference type="Pfam" id="PF00096">
    <property type="entry name" value="zf-C2H2"/>
    <property type="match status" value="3"/>
</dbReference>
<feature type="binding site" evidence="8">
    <location>
        <position position="13"/>
    </location>
    <ligand>
        <name>Zn(2+)</name>
        <dbReference type="ChEBI" id="CHEBI:29105"/>
    </ligand>
</feature>
<sequence>MEQPKPHSFYDLCRLCLENQGLTNICSKEGLTQDIYLCTGVVVSSQDNLPQKICIKCVEIIVNAKRLRDKAMATDRHLKSLFVDDDPLSLGFSQSDKDPAERISNSRRSSADSDRTMKLEIDEIQYCAREEEKGEEHEQDEVEKEEQNKNEDEVENTEQNEDEVENEEKKDDEVENEEEEIIPKKRKARRPDSSVTSENGKPKKKITVRKDLFNSPRTSIRTSSTKDVVTSIKQHLKVKIKRFKTSSGDSFYYVCDICQKKFNAWKKYYLHQKTHNRNIVCPVCEKKFATKGDVEKHVRTHTGERPYACDVCAKRFTQRGSLKSHKTSVHRIDYNTLTPEKQESYKLLI</sequence>
<dbReference type="GO" id="GO:0000978">
    <property type="term" value="F:RNA polymerase II cis-regulatory region sequence-specific DNA binding"/>
    <property type="evidence" value="ECO:0007669"/>
    <property type="project" value="TreeGrafter"/>
</dbReference>
<dbReference type="InterPro" id="IPR013087">
    <property type="entry name" value="Znf_C2H2_type"/>
</dbReference>
<evidence type="ECO:0000256" key="8">
    <source>
        <dbReference type="PROSITE-ProRule" id="PRU01263"/>
    </source>
</evidence>
<evidence type="ECO:0000256" key="6">
    <source>
        <dbReference type="ARBA" id="ARBA00023242"/>
    </source>
</evidence>
<feature type="region of interest" description="Disordered" evidence="9">
    <location>
        <begin position="130"/>
        <end position="222"/>
    </location>
</feature>
<dbReference type="SMART" id="SM00355">
    <property type="entry name" value="ZnF_C2H2"/>
    <property type="match status" value="3"/>
</dbReference>
<feature type="domain" description="ZAD" evidence="11">
    <location>
        <begin position="11"/>
        <end position="81"/>
    </location>
</feature>
<dbReference type="AlphaFoldDB" id="A0A9P0I8D5"/>
<dbReference type="InterPro" id="IPR036236">
    <property type="entry name" value="Znf_C2H2_sf"/>
</dbReference>
<feature type="binding site" evidence="8">
    <location>
        <position position="16"/>
    </location>
    <ligand>
        <name>Zn(2+)</name>
        <dbReference type="ChEBI" id="CHEBI:29105"/>
    </ligand>
</feature>
<dbReference type="FunFam" id="3.30.160.60:FF:000072">
    <property type="entry name" value="zinc finger protein 143 isoform X1"/>
    <property type="match status" value="1"/>
</dbReference>